<keyword evidence="4" id="KW-1185">Reference proteome</keyword>
<dbReference type="NCBIfam" id="NF038305">
    <property type="entry name" value="HpsJ_fam"/>
    <property type="match status" value="1"/>
</dbReference>
<name>A0A1Z4JLM3_LEPBY</name>
<organism evidence="3 4">
    <name type="scientific">Leptolyngbya boryana NIES-2135</name>
    <dbReference type="NCBI Taxonomy" id="1973484"/>
    <lineage>
        <taxon>Bacteria</taxon>
        <taxon>Bacillati</taxon>
        <taxon>Cyanobacteriota</taxon>
        <taxon>Cyanophyceae</taxon>
        <taxon>Leptolyngbyales</taxon>
        <taxon>Leptolyngbyaceae</taxon>
        <taxon>Leptolyngbya group</taxon>
        <taxon>Leptolyngbya</taxon>
    </lineage>
</organism>
<dbReference type="Proteomes" id="UP000217895">
    <property type="component" value="Chromosome"/>
</dbReference>
<keyword evidence="2" id="KW-1133">Transmembrane helix</keyword>
<dbReference type="AlphaFoldDB" id="A0A1Z4JLM3"/>
<feature type="transmembrane region" description="Helical" evidence="2">
    <location>
        <begin position="12"/>
        <end position="37"/>
    </location>
</feature>
<feature type="transmembrane region" description="Helical" evidence="2">
    <location>
        <begin position="89"/>
        <end position="111"/>
    </location>
</feature>
<evidence type="ECO:0000256" key="1">
    <source>
        <dbReference type="SAM" id="Coils"/>
    </source>
</evidence>
<keyword evidence="2" id="KW-0812">Transmembrane</keyword>
<feature type="transmembrane region" description="Helical" evidence="2">
    <location>
        <begin position="49"/>
        <end position="68"/>
    </location>
</feature>
<proteinExistence type="predicted"/>
<evidence type="ECO:0000313" key="3">
    <source>
        <dbReference type="EMBL" id="BAY57610.1"/>
    </source>
</evidence>
<gene>
    <name evidence="3" type="ORF">NIES2135_44800</name>
</gene>
<sequence>MQFESSSAGKAIAGLRIVGYGILVLCVFDLVDLLYPFQVFNSDWEFNTVGNLVERVGFPLIGFGLIFLGEETSRHKVERFALKPLSWALLIYAIAYLLLVPLTVSSGWRIYNQNNAKLVNQLAQQRDRTKAAQEQLGKLSDEQVKALVQRSAIGSVENFNVPQFRKQQLEGVEAQAQQVEAQLKATVAQQTQNLVKKGTKWALGAAVAGVAFLYLWSLSSWAREKKIKARPLAMSR</sequence>
<keyword evidence="2" id="KW-0472">Membrane</keyword>
<evidence type="ECO:0000313" key="4">
    <source>
        <dbReference type="Proteomes" id="UP000217895"/>
    </source>
</evidence>
<accession>A0A1Z4JLM3</accession>
<feature type="transmembrane region" description="Helical" evidence="2">
    <location>
        <begin position="201"/>
        <end position="222"/>
    </location>
</feature>
<dbReference type="InterPro" id="IPR047709">
    <property type="entry name" value="HpsJ-like"/>
</dbReference>
<protein>
    <submittedName>
        <fullName evidence="3">Uncharacterized protein</fullName>
    </submittedName>
</protein>
<keyword evidence="1" id="KW-0175">Coiled coil</keyword>
<evidence type="ECO:0000256" key="2">
    <source>
        <dbReference type="SAM" id="Phobius"/>
    </source>
</evidence>
<feature type="coiled-coil region" evidence="1">
    <location>
        <begin position="115"/>
        <end position="142"/>
    </location>
</feature>
<dbReference type="EMBL" id="AP018203">
    <property type="protein sequence ID" value="BAY57610.1"/>
    <property type="molecule type" value="Genomic_DNA"/>
</dbReference>
<reference evidence="3 4" key="1">
    <citation type="submission" date="2017-06" db="EMBL/GenBank/DDBJ databases">
        <title>Genome sequencing of cyanobaciteial culture collection at National Institute for Environmental Studies (NIES).</title>
        <authorList>
            <person name="Hirose Y."/>
            <person name="Shimura Y."/>
            <person name="Fujisawa T."/>
            <person name="Nakamura Y."/>
            <person name="Kawachi M."/>
        </authorList>
    </citation>
    <scope>NUCLEOTIDE SEQUENCE [LARGE SCALE GENOMIC DNA]</scope>
    <source>
        <strain evidence="3 4">NIES-2135</strain>
    </source>
</reference>